<dbReference type="Ensembl" id="ENSSMAT00000069538.1">
    <property type="protein sequence ID" value="ENSSMAP00000054838.1"/>
    <property type="gene ID" value="ENSSMAG00000009330.2"/>
</dbReference>
<dbReference type="PROSITE" id="PS00367">
    <property type="entry name" value="BH4_AAA_HYDROXYL_1"/>
    <property type="match status" value="1"/>
</dbReference>
<dbReference type="EC" id="1.14.16.2" evidence="5"/>
<keyword evidence="9 15" id="KW-0479">Metal-binding</keyword>
<dbReference type="PRINTS" id="PR00372">
    <property type="entry name" value="FYWHYDRXLASE"/>
</dbReference>
<dbReference type="Gene3D" id="1.10.800.10">
    <property type="entry name" value="Aromatic amino acid hydroxylase"/>
    <property type="match status" value="1"/>
</dbReference>
<dbReference type="InterPro" id="IPR019773">
    <property type="entry name" value="Tyrosine_3-monooxygenase-like"/>
</dbReference>
<dbReference type="GO" id="GO:0043204">
    <property type="term" value="C:perikaryon"/>
    <property type="evidence" value="ECO:0007669"/>
    <property type="project" value="TreeGrafter"/>
</dbReference>
<accession>A0A8D3D5M9</accession>
<comment type="subcellular location">
    <subcellularLocation>
        <location evidence="2">Cytoplasm</location>
        <location evidence="2">Perinuclear region</location>
    </subcellularLocation>
</comment>
<dbReference type="PANTHER" id="PTHR11473">
    <property type="entry name" value="AROMATIC AMINO ACID HYDROXYLASE"/>
    <property type="match status" value="1"/>
</dbReference>
<gene>
    <name evidence="18" type="primary">TH</name>
</gene>
<evidence type="ECO:0000256" key="7">
    <source>
        <dbReference type="ARBA" id="ARBA00022490"/>
    </source>
</evidence>
<dbReference type="GO" id="GO:0006585">
    <property type="term" value="P:dopamine biosynthetic process from tyrosine"/>
    <property type="evidence" value="ECO:0007669"/>
    <property type="project" value="TreeGrafter"/>
</dbReference>
<dbReference type="UniPathway" id="UPA00747">
    <property type="reaction ID" value="UER00733"/>
</dbReference>
<reference evidence="18" key="1">
    <citation type="submission" date="2023-05" db="EMBL/GenBank/DDBJ databases">
        <title>High-quality long-read genome of Scophthalmus maximus.</title>
        <authorList>
            <person name="Lien S."/>
            <person name="Martinez P."/>
        </authorList>
    </citation>
    <scope>NUCLEOTIDE SEQUENCE [LARGE SCALE GENOMIC DNA]</scope>
</reference>
<dbReference type="AlphaFoldDB" id="A0A8D3D5M9"/>
<evidence type="ECO:0000259" key="17">
    <source>
        <dbReference type="PROSITE" id="PS51410"/>
    </source>
</evidence>
<evidence type="ECO:0000256" key="3">
    <source>
        <dbReference type="ARBA" id="ARBA00004700"/>
    </source>
</evidence>
<dbReference type="InterPro" id="IPR001273">
    <property type="entry name" value="ArAA_hydroxylase"/>
</dbReference>
<keyword evidence="11" id="KW-0560">Oxidoreductase</keyword>
<feature type="binding site" evidence="15">
    <location>
        <position position="281"/>
    </location>
    <ligand>
        <name>Fe cation</name>
        <dbReference type="ChEBI" id="CHEBI:24875"/>
    </ligand>
</feature>
<evidence type="ECO:0000256" key="9">
    <source>
        <dbReference type="ARBA" id="ARBA00022723"/>
    </source>
</evidence>
<dbReference type="GO" id="GO:0048471">
    <property type="term" value="C:perinuclear region of cytoplasm"/>
    <property type="evidence" value="ECO:0007669"/>
    <property type="project" value="UniProtKB-SubCell"/>
</dbReference>
<dbReference type="CDD" id="cd03345">
    <property type="entry name" value="eu_TyrOH"/>
    <property type="match status" value="1"/>
</dbReference>
<dbReference type="InterPro" id="IPR036951">
    <property type="entry name" value="ArAA_hydroxylase_sf"/>
</dbReference>
<keyword evidence="10" id="KW-0530">Neurotransmitter biosynthesis</keyword>
<evidence type="ECO:0000256" key="16">
    <source>
        <dbReference type="PIRSR" id="PIRSR601273-2"/>
    </source>
</evidence>
<dbReference type="InterPro" id="IPR018301">
    <property type="entry name" value="ArAA_hydroxylase_Fe/CU_BS"/>
</dbReference>
<comment type="similarity">
    <text evidence="4">Belongs to the biopterin-dependent aromatic amino acid hydroxylase family.</text>
</comment>
<dbReference type="InterPro" id="IPR041903">
    <property type="entry name" value="Eu_TyrOH_cat"/>
</dbReference>
<proteinExistence type="inferred from homology"/>
<dbReference type="Pfam" id="PF00351">
    <property type="entry name" value="Biopterin_H"/>
    <property type="match status" value="1"/>
</dbReference>
<comment type="cofactor">
    <cofactor evidence="1 16">
        <name>Fe(2+)</name>
        <dbReference type="ChEBI" id="CHEBI:29033"/>
    </cofactor>
</comment>
<feature type="domain" description="Biopterin-dependent aromatic amino acid hydroxylase family profile" evidence="17">
    <location>
        <begin position="101"/>
        <end position="448"/>
    </location>
</feature>
<dbReference type="GeneTree" id="ENSGT00950000182885"/>
<dbReference type="PIRSF" id="PIRSF000336">
    <property type="entry name" value="TH"/>
    <property type="match status" value="1"/>
</dbReference>
<evidence type="ECO:0000256" key="12">
    <source>
        <dbReference type="ARBA" id="ARBA00023004"/>
    </source>
</evidence>
<evidence type="ECO:0000256" key="8">
    <source>
        <dbReference type="ARBA" id="ARBA00022584"/>
    </source>
</evidence>
<keyword evidence="8" id="KW-0127">Catecholamine biosynthesis</keyword>
<feature type="binding site" evidence="15">
    <location>
        <position position="286"/>
    </location>
    <ligand>
        <name>Fe cation</name>
        <dbReference type="ChEBI" id="CHEBI:24875"/>
    </ligand>
</feature>
<dbReference type="InterPro" id="IPR019774">
    <property type="entry name" value="Aromatic-AA_hydroxylase_C"/>
</dbReference>
<dbReference type="GO" id="GO:0005506">
    <property type="term" value="F:iron ion binding"/>
    <property type="evidence" value="ECO:0007669"/>
    <property type="project" value="InterPro"/>
</dbReference>
<evidence type="ECO:0000313" key="19">
    <source>
        <dbReference type="Proteomes" id="UP000694558"/>
    </source>
</evidence>
<dbReference type="Pfam" id="PF12549">
    <property type="entry name" value="TOH_N"/>
    <property type="match status" value="1"/>
</dbReference>
<evidence type="ECO:0000256" key="6">
    <source>
        <dbReference type="ARBA" id="ARBA00017181"/>
    </source>
</evidence>
<evidence type="ECO:0000256" key="4">
    <source>
        <dbReference type="ARBA" id="ARBA00009712"/>
    </source>
</evidence>
<evidence type="ECO:0000256" key="13">
    <source>
        <dbReference type="ARBA" id="ARBA00023033"/>
    </source>
</evidence>
<evidence type="ECO:0000256" key="5">
    <source>
        <dbReference type="ARBA" id="ARBA00011993"/>
    </source>
</evidence>
<dbReference type="GO" id="GO:0004511">
    <property type="term" value="F:tyrosine 3-monooxygenase activity"/>
    <property type="evidence" value="ECO:0007669"/>
    <property type="project" value="UniProtKB-EC"/>
</dbReference>
<sequence length="448" mass="51280">MLKRVRKAQQLWLFCCVRVPSPRLESNHLQHIGLLFDFFFSSFKIFLSFKQSPRFLGRRQSLIEDARKEREAAAAAAEAAEASEQIVFEEDDGKALLNLFFTLRKSKTPALSRTLKVFEKIADLDRCHHLVTKFDPDLDQDHPGYTDSAYRQRRKMIGDIAYRYRHGEYIPTVEYTEEEIGTWREVYATLRDLYTTHACSEYLEAFRLLERHCGYSPDNIPQLEDVSRFLKERTGFLLRPVAGLLSARDFLASLAFRVFQCTQYIRHGSSPMHSPEPDCVHELLGHVPMLADRTFAQFSQNLGLASLGASDEDIEKLSTLYWFTVEYGLCKQNGEVKAYGAGLLSSYGELVHSLSDEPETREFDPESAAVQPYQDQTYQPVYFVSESFSDAKEKFRTYVAGIKRPFSVRFDPFTSSIEVLDNPLKIQGGLEGVKDELKMLTDALSVLS</sequence>
<evidence type="ECO:0000256" key="2">
    <source>
        <dbReference type="ARBA" id="ARBA00004556"/>
    </source>
</evidence>
<dbReference type="InterPro" id="IPR021164">
    <property type="entry name" value="Tyrosine_hydroxylase_CS"/>
</dbReference>
<dbReference type="Proteomes" id="UP000694558">
    <property type="component" value="Chromosome 10"/>
</dbReference>
<dbReference type="PANTHER" id="PTHR11473:SF39">
    <property type="entry name" value="TYROSINE 3-MONOOXYGENASE"/>
    <property type="match status" value="1"/>
</dbReference>
<dbReference type="SUPFAM" id="SSF56534">
    <property type="entry name" value="Aromatic aminoacid monoxygenases, catalytic and oligomerization domains"/>
    <property type="match status" value="1"/>
</dbReference>
<evidence type="ECO:0000256" key="11">
    <source>
        <dbReference type="ARBA" id="ARBA00023002"/>
    </source>
</evidence>
<evidence type="ECO:0000256" key="1">
    <source>
        <dbReference type="ARBA" id="ARBA00001954"/>
    </source>
</evidence>
<dbReference type="FunFam" id="1.10.800.10:FF:000002">
    <property type="entry name" value="Tyrosine 3-monooxygenase"/>
    <property type="match status" value="1"/>
</dbReference>
<dbReference type="PROSITE" id="PS51410">
    <property type="entry name" value="BH4_AAA_HYDROXYL_2"/>
    <property type="match status" value="1"/>
</dbReference>
<name>A0A8D3D5M9_SCOMX</name>
<dbReference type="GO" id="GO:0030424">
    <property type="term" value="C:axon"/>
    <property type="evidence" value="ECO:0007669"/>
    <property type="project" value="TreeGrafter"/>
</dbReference>
<organism evidence="18 19">
    <name type="scientific">Scophthalmus maximus</name>
    <name type="common">Turbot</name>
    <name type="synonym">Psetta maxima</name>
    <dbReference type="NCBI Taxonomy" id="52904"/>
    <lineage>
        <taxon>Eukaryota</taxon>
        <taxon>Metazoa</taxon>
        <taxon>Chordata</taxon>
        <taxon>Craniata</taxon>
        <taxon>Vertebrata</taxon>
        <taxon>Euteleostomi</taxon>
        <taxon>Actinopterygii</taxon>
        <taxon>Neopterygii</taxon>
        <taxon>Teleostei</taxon>
        <taxon>Neoteleostei</taxon>
        <taxon>Acanthomorphata</taxon>
        <taxon>Carangaria</taxon>
        <taxon>Pleuronectiformes</taxon>
        <taxon>Pleuronectoidei</taxon>
        <taxon>Scophthalmidae</taxon>
        <taxon>Scophthalmus</taxon>
    </lineage>
</organism>
<protein>
    <recommendedName>
        <fullName evidence="6">Tyrosine 3-monooxygenase</fullName>
        <ecNumber evidence="5">1.14.16.2</ecNumber>
    </recommendedName>
    <alternativeName>
        <fullName evidence="14">Tyrosine 3-hydroxylase</fullName>
    </alternativeName>
</protein>
<evidence type="ECO:0000256" key="14">
    <source>
        <dbReference type="ARBA" id="ARBA00032379"/>
    </source>
</evidence>
<dbReference type="InterPro" id="IPR036329">
    <property type="entry name" value="Aro-AA_hydroxylase_C_sf"/>
</dbReference>
<feature type="binding site" evidence="15">
    <location>
        <position position="326"/>
    </location>
    <ligand>
        <name>Fe cation</name>
        <dbReference type="ChEBI" id="CHEBI:24875"/>
    </ligand>
</feature>
<evidence type="ECO:0000313" key="18">
    <source>
        <dbReference type="Ensembl" id="ENSSMAP00000054838.1"/>
    </source>
</evidence>
<keyword evidence="7" id="KW-0963">Cytoplasm</keyword>
<keyword evidence="12 15" id="KW-0408">Iron</keyword>
<comment type="pathway">
    <text evidence="3">Catecholamine biosynthesis; dopamine biosynthesis; dopamine from L-tyrosine: step 1/2.</text>
</comment>
<evidence type="ECO:0000256" key="15">
    <source>
        <dbReference type="PIRSR" id="PIRSR000336-1"/>
    </source>
</evidence>
<keyword evidence="13" id="KW-0503">Monooxygenase</keyword>
<evidence type="ECO:0000256" key="10">
    <source>
        <dbReference type="ARBA" id="ARBA00022979"/>
    </source>
</evidence>
<reference evidence="18" key="2">
    <citation type="submission" date="2025-08" db="UniProtKB">
        <authorList>
            <consortium name="Ensembl"/>
        </authorList>
    </citation>
    <scope>IDENTIFICATION</scope>
</reference>